<dbReference type="InterPro" id="IPR046941">
    <property type="entry name" value="KDM6_GATAL_sf"/>
</dbReference>
<dbReference type="Gene3D" id="2.10.110.20">
    <property type="match status" value="1"/>
</dbReference>
<dbReference type="InParanoid" id="E3MP00"/>
<evidence type="ECO:0000313" key="1">
    <source>
        <dbReference type="EMBL" id="EFP06214.1"/>
    </source>
</evidence>
<dbReference type="Proteomes" id="UP000008281">
    <property type="component" value="Unassembled WGS sequence"/>
</dbReference>
<name>E3MP00_CAERE</name>
<proteinExistence type="predicted"/>
<evidence type="ECO:0000313" key="2">
    <source>
        <dbReference type="Proteomes" id="UP000008281"/>
    </source>
</evidence>
<keyword evidence="2" id="KW-1185">Reference proteome</keyword>
<sequence>MAKEKAQVYRKLFELIKVFLLRSVAQRELEYIQAKGYKFTTNVELGLVIRCTTPRCEKVLFNHVAFDRNLKPLCLKCCEKVTQTEKKEISVVQYKKIEELADICDGYVLTGTN</sequence>
<dbReference type="OrthoDB" id="418911at2759"/>
<dbReference type="AlphaFoldDB" id="E3MP00"/>
<dbReference type="HOGENOM" id="CLU_2135839_0_0_1"/>
<gene>
    <name evidence="1" type="ORF">CRE_06762</name>
</gene>
<protein>
    <submittedName>
        <fullName evidence="1">Uncharacterized protein</fullName>
    </submittedName>
</protein>
<accession>E3MP00</accession>
<organism evidence="2">
    <name type="scientific">Caenorhabditis remanei</name>
    <name type="common">Caenorhabditis vulgaris</name>
    <dbReference type="NCBI Taxonomy" id="31234"/>
    <lineage>
        <taxon>Eukaryota</taxon>
        <taxon>Metazoa</taxon>
        <taxon>Ecdysozoa</taxon>
        <taxon>Nematoda</taxon>
        <taxon>Chromadorea</taxon>
        <taxon>Rhabditida</taxon>
        <taxon>Rhabditina</taxon>
        <taxon>Rhabditomorpha</taxon>
        <taxon>Rhabditoidea</taxon>
        <taxon>Rhabditidae</taxon>
        <taxon>Peloderinae</taxon>
        <taxon>Caenorhabditis</taxon>
    </lineage>
</organism>
<dbReference type="EMBL" id="DS268461">
    <property type="protein sequence ID" value="EFP06214.1"/>
    <property type="molecule type" value="Genomic_DNA"/>
</dbReference>
<dbReference type="Gene3D" id="1.20.58.1370">
    <property type="match status" value="1"/>
</dbReference>
<reference evidence="1" key="1">
    <citation type="submission" date="2007-07" db="EMBL/GenBank/DDBJ databases">
        <title>PCAP assembly of the Caenorhabditis remanei genome.</title>
        <authorList>
            <consortium name="The Caenorhabditis remanei Sequencing Consortium"/>
            <person name="Wilson R.K."/>
        </authorList>
    </citation>
    <scope>NUCLEOTIDE SEQUENCE [LARGE SCALE GENOMIC DNA]</scope>
    <source>
        <strain evidence="1">PB4641</strain>
    </source>
</reference>